<comment type="caution">
    <text evidence="7">The sequence shown here is derived from an EMBL/GenBank/DDBJ whole genome shotgun (WGS) entry which is preliminary data.</text>
</comment>
<dbReference type="PANTHER" id="PTHR47964">
    <property type="entry name" value="ATP-DEPENDENT DNA HELICASE HOMOLOG RECG, CHLOROPLASTIC"/>
    <property type="match status" value="1"/>
</dbReference>
<dbReference type="InterPro" id="IPR014001">
    <property type="entry name" value="Helicase_ATP-bd"/>
</dbReference>
<dbReference type="EMBL" id="WVTI01000359">
    <property type="protein sequence ID" value="MXS27949.1"/>
    <property type="molecule type" value="Genomic_DNA"/>
</dbReference>
<proteinExistence type="predicted"/>
<feature type="non-terminal residue" evidence="7">
    <location>
        <position position="1"/>
    </location>
</feature>
<evidence type="ECO:0000256" key="3">
    <source>
        <dbReference type="ARBA" id="ARBA00022806"/>
    </source>
</evidence>
<dbReference type="PANTHER" id="PTHR47964:SF1">
    <property type="entry name" value="ATP-DEPENDENT DNA HELICASE HOMOLOG RECG, CHLOROPLASTIC"/>
    <property type="match status" value="1"/>
</dbReference>
<evidence type="ECO:0000256" key="4">
    <source>
        <dbReference type="ARBA" id="ARBA00023125"/>
    </source>
</evidence>
<dbReference type="InterPro" id="IPR047112">
    <property type="entry name" value="RecG/Mfd"/>
</dbReference>
<dbReference type="InterPro" id="IPR011545">
    <property type="entry name" value="DEAD/DEAH_box_helicase_dom"/>
</dbReference>
<dbReference type="Gene3D" id="3.40.50.300">
    <property type="entry name" value="P-loop containing nucleotide triphosphate hydrolases"/>
    <property type="match status" value="2"/>
</dbReference>
<feature type="domain" description="Helicase ATP-binding" evidence="6">
    <location>
        <begin position="1"/>
        <end position="99"/>
    </location>
</feature>
<name>A0A6I4XQ02_ENTGA</name>
<keyword evidence="1" id="KW-0227">DNA damage</keyword>
<dbReference type="InterPro" id="IPR027417">
    <property type="entry name" value="P-loop_NTPase"/>
</dbReference>
<evidence type="ECO:0000256" key="1">
    <source>
        <dbReference type="ARBA" id="ARBA00022763"/>
    </source>
</evidence>
<dbReference type="RefSeq" id="WP_160806458.1">
    <property type="nucleotide sequence ID" value="NZ_WVTI01000359.1"/>
</dbReference>
<dbReference type="GO" id="GO:0016787">
    <property type="term" value="F:hydrolase activity"/>
    <property type="evidence" value="ECO:0007669"/>
    <property type="project" value="UniProtKB-KW"/>
</dbReference>
<feature type="non-terminal residue" evidence="7">
    <location>
        <position position="151"/>
    </location>
</feature>
<dbReference type="GO" id="GO:0005524">
    <property type="term" value="F:ATP binding"/>
    <property type="evidence" value="ECO:0007669"/>
    <property type="project" value="InterPro"/>
</dbReference>
<keyword evidence="2" id="KW-0378">Hydrolase</keyword>
<evidence type="ECO:0000256" key="5">
    <source>
        <dbReference type="ARBA" id="ARBA00023204"/>
    </source>
</evidence>
<accession>A0A6I4XQ02</accession>
<protein>
    <submittedName>
        <fullName evidence="7">DEAD/DEAH box helicase</fullName>
    </submittedName>
</protein>
<dbReference type="PROSITE" id="PS51192">
    <property type="entry name" value="HELICASE_ATP_BIND_1"/>
    <property type="match status" value="1"/>
</dbReference>
<evidence type="ECO:0000313" key="7">
    <source>
        <dbReference type="EMBL" id="MXS27949.1"/>
    </source>
</evidence>
<dbReference type="GO" id="GO:0003677">
    <property type="term" value="F:DNA binding"/>
    <property type="evidence" value="ECO:0007669"/>
    <property type="project" value="UniProtKB-KW"/>
</dbReference>
<dbReference type="Proteomes" id="UP000439965">
    <property type="component" value="Unassembled WGS sequence"/>
</dbReference>
<keyword evidence="3 7" id="KW-0347">Helicase</keyword>
<evidence type="ECO:0000313" key="8">
    <source>
        <dbReference type="Proteomes" id="UP000439965"/>
    </source>
</evidence>
<sequence>VEIGLLSRFRTKKQQNETIEKIKHGQVDIVIGTHRLLSQDINFSDLGLLIIDEEQRFGVKHKERLKQLRSQVDVLTLTATPIPRTLHMSMLGVRDLSVIETPPENRYPIQTYVMENNPGAIREAIEREMARDGQVFYLYNRVDTIERKVEE</sequence>
<dbReference type="Pfam" id="PF00270">
    <property type="entry name" value="DEAD"/>
    <property type="match status" value="1"/>
</dbReference>
<evidence type="ECO:0000259" key="6">
    <source>
        <dbReference type="PROSITE" id="PS51192"/>
    </source>
</evidence>
<keyword evidence="3 7" id="KW-0067">ATP-binding</keyword>
<organism evidence="7 8">
    <name type="scientific">Enterococcus gallinarum</name>
    <dbReference type="NCBI Taxonomy" id="1353"/>
    <lineage>
        <taxon>Bacteria</taxon>
        <taxon>Bacillati</taxon>
        <taxon>Bacillota</taxon>
        <taxon>Bacilli</taxon>
        <taxon>Lactobacillales</taxon>
        <taxon>Enterococcaceae</taxon>
        <taxon>Enterococcus</taxon>
    </lineage>
</organism>
<keyword evidence="5" id="KW-0234">DNA repair</keyword>
<gene>
    <name evidence="7" type="ORF">GTI89_18055</name>
</gene>
<reference evidence="7 8" key="1">
    <citation type="submission" date="2019-04" db="EMBL/GenBank/DDBJ databases">
        <title>Step-wise assembly of the neonatal virome modulated by breast feeding.</title>
        <authorList>
            <person name="Liang G."/>
            <person name="Bushman F."/>
        </authorList>
    </citation>
    <scope>NUCLEOTIDE SEQUENCE [LARGE SCALE GENOMIC DNA]</scope>
    <source>
        <strain evidence="7 8">E3404</strain>
    </source>
</reference>
<dbReference type="GO" id="GO:0003678">
    <property type="term" value="F:DNA helicase activity"/>
    <property type="evidence" value="ECO:0007669"/>
    <property type="project" value="TreeGrafter"/>
</dbReference>
<dbReference type="AlphaFoldDB" id="A0A6I4XQ02"/>
<dbReference type="GO" id="GO:0006281">
    <property type="term" value="P:DNA repair"/>
    <property type="evidence" value="ECO:0007669"/>
    <property type="project" value="UniProtKB-KW"/>
</dbReference>
<dbReference type="SUPFAM" id="SSF52540">
    <property type="entry name" value="P-loop containing nucleoside triphosphate hydrolases"/>
    <property type="match status" value="1"/>
</dbReference>
<evidence type="ECO:0000256" key="2">
    <source>
        <dbReference type="ARBA" id="ARBA00022801"/>
    </source>
</evidence>
<keyword evidence="4" id="KW-0238">DNA-binding</keyword>
<keyword evidence="3 7" id="KW-0547">Nucleotide-binding</keyword>